<feature type="non-terminal residue" evidence="1">
    <location>
        <position position="1"/>
    </location>
</feature>
<dbReference type="AlphaFoldDB" id="A0AAV5SLW8"/>
<accession>A0AAV5SLW8</accession>
<keyword evidence="2" id="KW-1185">Reference proteome</keyword>
<name>A0AAV5SLW8_9BILA</name>
<reference evidence="1" key="1">
    <citation type="submission" date="2023-10" db="EMBL/GenBank/DDBJ databases">
        <title>Genome assembly of Pristionchus species.</title>
        <authorList>
            <person name="Yoshida K."/>
            <person name="Sommer R.J."/>
        </authorList>
    </citation>
    <scope>NUCLEOTIDE SEQUENCE</scope>
    <source>
        <strain evidence="1">RS0144</strain>
    </source>
</reference>
<protein>
    <submittedName>
        <fullName evidence="1">Uncharacterized protein</fullName>
    </submittedName>
</protein>
<evidence type="ECO:0000313" key="2">
    <source>
        <dbReference type="Proteomes" id="UP001432027"/>
    </source>
</evidence>
<evidence type="ECO:0000313" key="1">
    <source>
        <dbReference type="EMBL" id="GMS83567.1"/>
    </source>
</evidence>
<dbReference type="Proteomes" id="UP001432027">
    <property type="component" value="Unassembled WGS sequence"/>
</dbReference>
<feature type="non-terminal residue" evidence="1">
    <location>
        <position position="112"/>
    </location>
</feature>
<dbReference type="EMBL" id="BTSX01000002">
    <property type="protein sequence ID" value="GMS83567.1"/>
    <property type="molecule type" value="Genomic_DNA"/>
</dbReference>
<comment type="caution">
    <text evidence="1">The sequence shown here is derived from an EMBL/GenBank/DDBJ whole genome shotgun (WGS) entry which is preliminary data.</text>
</comment>
<organism evidence="1 2">
    <name type="scientific">Pristionchus entomophagus</name>
    <dbReference type="NCBI Taxonomy" id="358040"/>
    <lineage>
        <taxon>Eukaryota</taxon>
        <taxon>Metazoa</taxon>
        <taxon>Ecdysozoa</taxon>
        <taxon>Nematoda</taxon>
        <taxon>Chromadorea</taxon>
        <taxon>Rhabditida</taxon>
        <taxon>Rhabditina</taxon>
        <taxon>Diplogasteromorpha</taxon>
        <taxon>Diplogasteroidea</taxon>
        <taxon>Neodiplogasteridae</taxon>
        <taxon>Pristionchus</taxon>
    </lineage>
</organism>
<sequence>SNPELPLPDWLSSRSHIDTTFLRLQTIFIPELTRATHTLLPFCPVSSTCNVDESVLELERRSHFISTGYFHAVCDAIIQSMPANGDNQKVVHIVDREIPRLRTLLKAIERIV</sequence>
<gene>
    <name evidence="1" type="ORF">PENTCL1PPCAC_5742</name>
</gene>
<proteinExistence type="predicted"/>